<sequence length="512" mass="58190">MVSVSKWYRRLVLATLVASLVGTLLLLRSFFASVALEKAKQQQQQQVIRLSHADFPTTRPKDKTTLPSHLTSDGSTSIDLPQNSFNFPDFSDVYDKNTTELVVDDAEIDGTLYNVSTEKSGVDGGRFISSVDWQGKCFYLVKNFCVLRGQLTLFHDPADLTSRTVKLRMCNVFTQHSPTIRLAYQSEPMPLILPAPLNTVTKGWMLQFWCQDMFHMTLSLMPAFLTKQHVGPHPDVFIKIARGSRRKGGSCKIKLGDPRNWEDVFNKKWSGGDEHFRLAGNPFWPLYQVLTPDPHRIFPLEPDNTAKSTCYTNGVIDNLYVKDVVGDQARNYSESLLHSLDVTRGPARRCRKYRLTLIDRRHRGRLTNTQELVHVALRKGFAAAQSVVLETLPIREQLRLISSTDVLMGMRGKGMTWLQFLQPGSAVVEMLARRYLPYAELWGHKHFHTSGRNNMIFVRGGERVPFAHNETEVELLLDKVLEHLDSTSCNGTFIPPNEKLQNLYRSCAPHCN</sequence>
<proteinExistence type="predicted"/>
<evidence type="ECO:0000256" key="1">
    <source>
        <dbReference type="ARBA" id="ARBA00011970"/>
    </source>
</evidence>
<evidence type="ECO:0000256" key="11">
    <source>
        <dbReference type="SAM" id="MobiDB-lite"/>
    </source>
</evidence>
<evidence type="ECO:0000256" key="4">
    <source>
        <dbReference type="ARBA" id="ARBA00022729"/>
    </source>
</evidence>
<name>A0A0S4JC71_BODSA</name>
<keyword evidence="3" id="KW-0808">Transferase</keyword>
<keyword evidence="2" id="KW-0328">Glycosyltransferase</keyword>
<comment type="catalytic activity">
    <reaction evidence="10">
        <text>L-threonyl-[protein] + UDP-N-acetyl-alpha-D-glucosamine = 3-O-(N-acetyl-beta-D-glucosaminyl)-L-threonyl-[protein] + UDP + H(+)</text>
        <dbReference type="Rhea" id="RHEA:48908"/>
        <dbReference type="Rhea" id="RHEA-COMP:11060"/>
        <dbReference type="Rhea" id="RHEA-COMP:12252"/>
        <dbReference type="ChEBI" id="CHEBI:15378"/>
        <dbReference type="ChEBI" id="CHEBI:30013"/>
        <dbReference type="ChEBI" id="CHEBI:57705"/>
        <dbReference type="ChEBI" id="CHEBI:58223"/>
        <dbReference type="ChEBI" id="CHEBI:90840"/>
        <dbReference type="EC" id="2.4.1.255"/>
    </reaction>
</comment>
<evidence type="ECO:0000256" key="10">
    <source>
        <dbReference type="ARBA" id="ARBA00049432"/>
    </source>
</evidence>
<dbReference type="OrthoDB" id="529273at2759"/>
<gene>
    <name evidence="13" type="ORF">BSAL_90765</name>
</gene>
<dbReference type="InterPro" id="IPR049625">
    <property type="entry name" value="Glyco_transf_61_cat"/>
</dbReference>
<dbReference type="InterPro" id="IPR007657">
    <property type="entry name" value="Glycosyltransferase_61"/>
</dbReference>
<dbReference type="PANTHER" id="PTHR20961">
    <property type="entry name" value="GLYCOSYLTRANSFERASE"/>
    <property type="match status" value="1"/>
</dbReference>
<feature type="region of interest" description="Disordered" evidence="11">
    <location>
        <begin position="55"/>
        <end position="75"/>
    </location>
</feature>
<evidence type="ECO:0000256" key="7">
    <source>
        <dbReference type="ARBA" id="ARBA00040944"/>
    </source>
</evidence>
<dbReference type="Pfam" id="PF04577">
    <property type="entry name" value="Glyco_transf_61"/>
    <property type="match status" value="1"/>
</dbReference>
<accession>A0A0S4JC71</accession>
<dbReference type="EMBL" id="CYKH01001196">
    <property type="protein sequence ID" value="CUG85800.1"/>
    <property type="molecule type" value="Genomic_DNA"/>
</dbReference>
<evidence type="ECO:0000256" key="5">
    <source>
        <dbReference type="ARBA" id="ARBA00022824"/>
    </source>
</evidence>
<evidence type="ECO:0000313" key="13">
    <source>
        <dbReference type="EMBL" id="CUG85800.1"/>
    </source>
</evidence>
<evidence type="ECO:0000256" key="8">
    <source>
        <dbReference type="ARBA" id="ARBA00042574"/>
    </source>
</evidence>
<dbReference type="Proteomes" id="UP000051952">
    <property type="component" value="Unassembled WGS sequence"/>
</dbReference>
<evidence type="ECO:0000256" key="2">
    <source>
        <dbReference type="ARBA" id="ARBA00022676"/>
    </source>
</evidence>
<dbReference type="AlphaFoldDB" id="A0A0S4JC71"/>
<dbReference type="GO" id="GO:0097363">
    <property type="term" value="F:protein O-acetylglucosaminyltransferase activity"/>
    <property type="evidence" value="ECO:0007669"/>
    <property type="project" value="UniProtKB-EC"/>
</dbReference>
<keyword evidence="5" id="KW-0256">Endoplasmic reticulum</keyword>
<evidence type="ECO:0000256" key="9">
    <source>
        <dbReference type="ARBA" id="ARBA00048317"/>
    </source>
</evidence>
<dbReference type="VEuPathDB" id="TriTrypDB:BSAL_90765"/>
<dbReference type="EC" id="2.4.1.255" evidence="1"/>
<evidence type="ECO:0000256" key="6">
    <source>
        <dbReference type="ARBA" id="ARBA00023180"/>
    </source>
</evidence>
<protein>
    <recommendedName>
        <fullName evidence="7">EGF domain-specific O-linked N-acetylglucosamine transferase</fullName>
        <ecNumber evidence="1">2.4.1.255</ecNumber>
    </recommendedName>
    <alternativeName>
        <fullName evidence="8">Extracellular O-linked N-acetylglucosamine transferase</fullName>
    </alternativeName>
</protein>
<organism evidence="13 14">
    <name type="scientific">Bodo saltans</name>
    <name type="common">Flagellated protozoan</name>
    <dbReference type="NCBI Taxonomy" id="75058"/>
    <lineage>
        <taxon>Eukaryota</taxon>
        <taxon>Discoba</taxon>
        <taxon>Euglenozoa</taxon>
        <taxon>Kinetoplastea</taxon>
        <taxon>Metakinetoplastina</taxon>
        <taxon>Eubodonida</taxon>
        <taxon>Bodonidae</taxon>
        <taxon>Bodo</taxon>
    </lineage>
</organism>
<dbReference type="PANTHER" id="PTHR20961:SF148">
    <property type="entry name" value="EGF DOMAIN-SPECIFIC O-LINKED N-ACETYLGLUCOSAMINE TRANSFERASE"/>
    <property type="match status" value="1"/>
</dbReference>
<evidence type="ECO:0000259" key="12">
    <source>
        <dbReference type="Pfam" id="PF04577"/>
    </source>
</evidence>
<keyword evidence="6" id="KW-0325">Glycoprotein</keyword>
<keyword evidence="4" id="KW-0732">Signal</keyword>
<evidence type="ECO:0000313" key="14">
    <source>
        <dbReference type="Proteomes" id="UP000051952"/>
    </source>
</evidence>
<comment type="catalytic activity">
    <reaction evidence="9">
        <text>L-seryl-[protein] + UDP-N-acetyl-alpha-D-glucosamine = 3-O-(N-acetyl-beta-D-glucosaminyl)-L-seryl-[protein] + UDP + H(+)</text>
        <dbReference type="Rhea" id="RHEA:48904"/>
        <dbReference type="Rhea" id="RHEA-COMP:9863"/>
        <dbReference type="Rhea" id="RHEA-COMP:12251"/>
        <dbReference type="ChEBI" id="CHEBI:15378"/>
        <dbReference type="ChEBI" id="CHEBI:29999"/>
        <dbReference type="ChEBI" id="CHEBI:57705"/>
        <dbReference type="ChEBI" id="CHEBI:58223"/>
        <dbReference type="ChEBI" id="CHEBI:90838"/>
        <dbReference type="EC" id="2.4.1.255"/>
    </reaction>
</comment>
<keyword evidence="14" id="KW-1185">Reference proteome</keyword>
<evidence type="ECO:0000256" key="3">
    <source>
        <dbReference type="ARBA" id="ARBA00022679"/>
    </source>
</evidence>
<reference evidence="14" key="1">
    <citation type="submission" date="2015-09" db="EMBL/GenBank/DDBJ databases">
        <authorList>
            <consortium name="Pathogen Informatics"/>
        </authorList>
    </citation>
    <scope>NUCLEOTIDE SEQUENCE [LARGE SCALE GENOMIC DNA]</scope>
    <source>
        <strain evidence="14">Lake Konstanz</strain>
    </source>
</reference>
<feature type="compositionally biased region" description="Polar residues" evidence="11">
    <location>
        <begin position="65"/>
        <end position="75"/>
    </location>
</feature>
<feature type="domain" description="Glycosyltransferase 61 catalytic" evidence="12">
    <location>
        <begin position="331"/>
        <end position="428"/>
    </location>
</feature>